<organism evidence="2 3">
    <name type="scientific">Plasmodium ovale wallikeri</name>
    <dbReference type="NCBI Taxonomy" id="864142"/>
    <lineage>
        <taxon>Eukaryota</taxon>
        <taxon>Sar</taxon>
        <taxon>Alveolata</taxon>
        <taxon>Apicomplexa</taxon>
        <taxon>Aconoidasida</taxon>
        <taxon>Haemosporida</taxon>
        <taxon>Plasmodiidae</taxon>
        <taxon>Plasmodium</taxon>
        <taxon>Plasmodium (Plasmodium)</taxon>
    </lineage>
</organism>
<dbReference type="AlphaFoldDB" id="A0A1A9AT78"/>
<accession>A0A1A9AT78</accession>
<feature type="region of interest" description="Disordered" evidence="1">
    <location>
        <begin position="33"/>
        <end position="55"/>
    </location>
</feature>
<reference evidence="3" key="1">
    <citation type="submission" date="2016-05" db="EMBL/GenBank/DDBJ databases">
        <authorList>
            <person name="Naeem Raeece"/>
        </authorList>
    </citation>
    <scope>NUCLEOTIDE SEQUENCE [LARGE SCALE GENOMIC DNA]</scope>
</reference>
<evidence type="ECO:0000256" key="1">
    <source>
        <dbReference type="SAM" id="MobiDB-lite"/>
    </source>
</evidence>
<evidence type="ECO:0000313" key="2">
    <source>
        <dbReference type="EMBL" id="SBT59477.1"/>
    </source>
</evidence>
<dbReference type="Proteomes" id="UP000078550">
    <property type="component" value="Unassembled WGS sequence"/>
</dbReference>
<dbReference type="EMBL" id="FLRE01003465">
    <property type="protein sequence ID" value="SBT59477.1"/>
    <property type="molecule type" value="Genomic_DNA"/>
</dbReference>
<gene>
    <name evidence="2" type="ORF">POVWA2_097040</name>
</gene>
<proteinExistence type="predicted"/>
<name>A0A1A9AT78_PLAOA</name>
<protein>
    <submittedName>
        <fullName evidence="2">Uncharacterized protein</fullName>
    </submittedName>
</protein>
<evidence type="ECO:0000313" key="3">
    <source>
        <dbReference type="Proteomes" id="UP000078550"/>
    </source>
</evidence>
<sequence>MFAQCGIVNVYMHICPHTHDYLFLYTHENTRLKRTPTHSSQPTGLQKKKKKKKKNIDECLNSRRFNCAKGILPYKKATCRQIHNWYANSKEFNCAKRKHAHEAAFRRCFTQIDKY</sequence>